<evidence type="ECO:0000313" key="1">
    <source>
        <dbReference type="EMBL" id="EMM93590.1"/>
    </source>
</evidence>
<accession>M6H963</accession>
<protein>
    <submittedName>
        <fullName evidence="1">Uncharacterized protein</fullName>
    </submittedName>
</protein>
<proteinExistence type="predicted"/>
<reference evidence="1 2" key="1">
    <citation type="submission" date="2013-01" db="EMBL/GenBank/DDBJ databases">
        <authorList>
            <person name="Harkins D.M."/>
            <person name="Durkin A.S."/>
            <person name="Brinkac L.M."/>
            <person name="Haft D.H."/>
            <person name="Selengut J.D."/>
            <person name="Sanka R."/>
            <person name="DePew J."/>
            <person name="Purushe J."/>
            <person name="Tulsiani S.M."/>
            <person name="Graham G.C."/>
            <person name="Burns M.-A."/>
            <person name="Dohnt M.F."/>
            <person name="Smythe L.D."/>
            <person name="McKay D.B."/>
            <person name="Craig S.B."/>
            <person name="Vinetz J.M."/>
            <person name="Sutton G.G."/>
            <person name="Nierman W.C."/>
            <person name="Fouts D.E."/>
        </authorList>
    </citation>
    <scope>NUCLEOTIDE SEQUENCE [LARGE SCALE GENOMIC DNA]</scope>
    <source>
        <strain evidence="1 2">LT2156</strain>
    </source>
</reference>
<gene>
    <name evidence="1" type="ORF">LEP1GSC158_4497</name>
</gene>
<dbReference type="EMBL" id="AFMF02000038">
    <property type="protein sequence ID" value="EMM93590.1"/>
    <property type="molecule type" value="Genomic_DNA"/>
</dbReference>
<comment type="caution">
    <text evidence="1">The sequence shown here is derived from an EMBL/GenBank/DDBJ whole genome shotgun (WGS) entry which is preliminary data.</text>
</comment>
<sequence>MKTFIKFKELLLRHNNYKNLMIENTRKFVNIHTLRILGIY</sequence>
<evidence type="ECO:0000313" key="2">
    <source>
        <dbReference type="Proteomes" id="UP000012089"/>
    </source>
</evidence>
<organism evidence="1 2">
    <name type="scientific">Leptospira interrogans serovar Zanoni str. LT2156</name>
    <dbReference type="NCBI Taxonomy" id="1001601"/>
    <lineage>
        <taxon>Bacteria</taxon>
        <taxon>Pseudomonadati</taxon>
        <taxon>Spirochaetota</taxon>
        <taxon>Spirochaetia</taxon>
        <taxon>Leptospirales</taxon>
        <taxon>Leptospiraceae</taxon>
        <taxon>Leptospira</taxon>
    </lineage>
</organism>
<name>M6H963_LEPIR</name>
<dbReference type="AlphaFoldDB" id="M6H963"/>
<dbReference type="Proteomes" id="UP000012089">
    <property type="component" value="Unassembled WGS sequence"/>
</dbReference>